<protein>
    <submittedName>
        <fullName evidence="2">Uncharacterized protein</fullName>
    </submittedName>
</protein>
<evidence type="ECO:0000256" key="1">
    <source>
        <dbReference type="SAM" id="Phobius"/>
    </source>
</evidence>
<feature type="transmembrane region" description="Helical" evidence="1">
    <location>
        <begin position="163"/>
        <end position="184"/>
    </location>
</feature>
<dbReference type="AlphaFoldDB" id="A0A2M7AXU0"/>
<name>A0A2M7AXU0_9BACT</name>
<proteinExistence type="predicted"/>
<dbReference type="Proteomes" id="UP000228775">
    <property type="component" value="Unassembled WGS sequence"/>
</dbReference>
<accession>A0A2M7AXU0</accession>
<organism evidence="2 3">
    <name type="scientific">Candidatus Portnoybacteria bacterium CG06_land_8_20_14_3_00_39_12</name>
    <dbReference type="NCBI Taxonomy" id="1974809"/>
    <lineage>
        <taxon>Bacteria</taxon>
        <taxon>Candidatus Portnoyibacteriota</taxon>
    </lineage>
</organism>
<comment type="caution">
    <text evidence="2">The sequence shown here is derived from an EMBL/GenBank/DDBJ whole genome shotgun (WGS) entry which is preliminary data.</text>
</comment>
<keyword evidence="1" id="KW-0472">Membrane</keyword>
<feature type="transmembrane region" description="Helical" evidence="1">
    <location>
        <begin position="237"/>
        <end position="256"/>
    </location>
</feature>
<gene>
    <name evidence="2" type="ORF">COS76_00670</name>
</gene>
<feature type="non-terminal residue" evidence="2">
    <location>
        <position position="1"/>
    </location>
</feature>
<dbReference type="EMBL" id="PEVY01000014">
    <property type="protein sequence ID" value="PIU75454.1"/>
    <property type="molecule type" value="Genomic_DNA"/>
</dbReference>
<evidence type="ECO:0000313" key="3">
    <source>
        <dbReference type="Proteomes" id="UP000228775"/>
    </source>
</evidence>
<evidence type="ECO:0000313" key="2">
    <source>
        <dbReference type="EMBL" id="PIU75454.1"/>
    </source>
</evidence>
<feature type="transmembrane region" description="Helical" evidence="1">
    <location>
        <begin position="104"/>
        <end position="124"/>
    </location>
</feature>
<keyword evidence="1" id="KW-1133">Transmembrane helix</keyword>
<sequence>LKKIKMAIKKLVQKKNIWTVFSVFAVASIAFLLIAPHAKAVDVATVLSPQKAMYSGIAWVVDLIFKLLAQIVALAGALVDFALGLDAFANAEGVKIGWRILRDFSNMAFVVILLVMAFATIFGQETWGMKKLLPKLIAAALLINFSLAIAGFIIDISQYFSAFFLKAGVSGGGVSATLAHGLSISRLVQAAPDTSWSETLNSGLSAIIYGSVLGGAVLLVAAFVFGVLAFMLFARMFVLWTLLIVSPVVWVLWILPVTKKYFHDWWTAFLHWTFFAPIYCFFLYIALRIIDSDIIKSTFQANVRQMQSSTSAMDFASEFFYDATNIISYIIVIGLLIVGLFIAQKFSITGAKGAMRFLTKTQGRIGGWAKKTGTYYGKRAGGAVGEKALGAAAAIPIIGSTLGLKYAHTRIKAQREDEKRKHQTEIIAKKSKGFGGIENMDKKATIEAYLNAPLGSTRNALLQRIIKENWVNDIPTNRVALFKNDLVNMDKYGATAEENKKAIMENAPIMFYEDTKLPSATAPVPLSTTATRDTISAKKLSAKFKVTNYEAKQQETANADNLINKEADERKAWTPENLAKSFGESFDKLEEAIREGNPDDKKSAQKTMAGILKALNTRGQETKQLTTHGYIEAGVKAIEELGGSSEQILKSNLNILANNTALQTKYLKGAVDTMEKYINSLTPTEIAKNRAESWTDPTLKPIWDKVLTDQKGNIRAQHIKALEKAGQEDKDLRKAVGDKLESLKGNLHATIENYLHSVPGKEDWGIYS</sequence>
<keyword evidence="1" id="KW-0812">Transmembrane</keyword>
<reference evidence="3" key="1">
    <citation type="submission" date="2017-09" db="EMBL/GenBank/DDBJ databases">
        <title>Depth-based differentiation of microbial function through sediment-hosted aquifers and enrichment of novel symbionts in the deep terrestrial subsurface.</title>
        <authorList>
            <person name="Probst A.J."/>
            <person name="Ladd B."/>
            <person name="Jarett J.K."/>
            <person name="Geller-Mcgrath D.E."/>
            <person name="Sieber C.M.K."/>
            <person name="Emerson J.B."/>
            <person name="Anantharaman K."/>
            <person name="Thomas B.C."/>
            <person name="Malmstrom R."/>
            <person name="Stieglmeier M."/>
            <person name="Klingl A."/>
            <person name="Woyke T."/>
            <person name="Ryan C.M."/>
            <person name="Banfield J.F."/>
        </authorList>
    </citation>
    <scope>NUCLEOTIDE SEQUENCE [LARGE SCALE GENOMIC DNA]</scope>
</reference>
<feature type="transmembrane region" description="Helical" evidence="1">
    <location>
        <begin position="56"/>
        <end position="83"/>
    </location>
</feature>
<feature type="transmembrane region" description="Helical" evidence="1">
    <location>
        <begin position="319"/>
        <end position="342"/>
    </location>
</feature>
<feature type="transmembrane region" description="Helical" evidence="1">
    <location>
        <begin position="268"/>
        <end position="287"/>
    </location>
</feature>
<feature type="transmembrane region" description="Helical" evidence="1">
    <location>
        <begin position="136"/>
        <end position="156"/>
    </location>
</feature>
<feature type="transmembrane region" description="Helical" evidence="1">
    <location>
        <begin position="204"/>
        <end position="230"/>
    </location>
</feature>